<feature type="compositionally biased region" description="Basic and acidic residues" evidence="1">
    <location>
        <begin position="250"/>
        <end position="266"/>
    </location>
</feature>
<accession>A0A397UW85</accession>
<feature type="region of interest" description="Disordered" evidence="1">
    <location>
        <begin position="236"/>
        <end position="266"/>
    </location>
</feature>
<feature type="region of interest" description="Disordered" evidence="1">
    <location>
        <begin position="351"/>
        <end position="374"/>
    </location>
</feature>
<feature type="compositionally biased region" description="Acidic residues" evidence="1">
    <location>
        <begin position="355"/>
        <end position="374"/>
    </location>
</feature>
<dbReference type="STRING" id="44941.A0A397UW85"/>
<sequence length="485" mass="55450">MQQLLQAMINTLNQPWEPQVKNSEQNLANIPTFTGGNQDPVEWLEAIDRAFKANKIVGAKRLFVVSAYLTGLAASWWENRRNQEPRILIWSNELAPIQGFVQQFRRVREPAQMFVQGLRPDLSLAVGPVMLNTIQEAIEKARMCELTFAHSVAACGPASIYNTVTNPVTTQFLVPQQGHYSWNCPNVNHTSAQGNEQILTTGSQDDAPLESECASMSKNPSVEELMEVYTTKRRKDNAGKAVEVPDLSEEETRKKERMMSRKESLNRTDDQYTTSMYCESQFNGEPIILILDSGSSGCVVSARFLKKAGILIDLPSTVMMIGVHVKQKRNDWMKKARARLDWKAYKKTGNKDMDVDSCESEEEEEIESDDESENDECEEENLLAQLYLCCEFQLVEEQVRERCEQCLKEGHKKGNCVLRKNPDDWTICLTGEIKEEDKTFNLREMTGIQKELMRGLLDKYRNIFAREPTQLGRMTVMQHEIHMEE</sequence>
<gene>
    <name evidence="2" type="ORF">C2G38_2202511</name>
</gene>
<keyword evidence="3" id="KW-1185">Reference proteome</keyword>
<proteinExistence type="predicted"/>
<dbReference type="Proteomes" id="UP000266673">
    <property type="component" value="Unassembled WGS sequence"/>
</dbReference>
<reference evidence="2 3" key="1">
    <citation type="submission" date="2018-06" db="EMBL/GenBank/DDBJ databases">
        <title>Comparative genomics reveals the genomic features of Rhizophagus irregularis, R. cerebriforme, R. diaphanum and Gigaspora rosea, and their symbiotic lifestyle signature.</title>
        <authorList>
            <person name="Morin E."/>
            <person name="San Clemente H."/>
            <person name="Chen E.C.H."/>
            <person name="De La Providencia I."/>
            <person name="Hainaut M."/>
            <person name="Kuo A."/>
            <person name="Kohler A."/>
            <person name="Murat C."/>
            <person name="Tang N."/>
            <person name="Roy S."/>
            <person name="Loubradou J."/>
            <person name="Henrissat B."/>
            <person name="Grigoriev I.V."/>
            <person name="Corradi N."/>
            <person name="Roux C."/>
            <person name="Martin F.M."/>
        </authorList>
    </citation>
    <scope>NUCLEOTIDE SEQUENCE [LARGE SCALE GENOMIC DNA]</scope>
    <source>
        <strain evidence="2 3">DAOM 194757</strain>
    </source>
</reference>
<evidence type="ECO:0000256" key="1">
    <source>
        <dbReference type="SAM" id="MobiDB-lite"/>
    </source>
</evidence>
<comment type="caution">
    <text evidence="2">The sequence shown here is derived from an EMBL/GenBank/DDBJ whole genome shotgun (WGS) entry which is preliminary data.</text>
</comment>
<evidence type="ECO:0008006" key="4">
    <source>
        <dbReference type="Google" id="ProtNLM"/>
    </source>
</evidence>
<name>A0A397UW85_9GLOM</name>
<dbReference type="EMBL" id="QKWP01001095">
    <property type="protein sequence ID" value="RIB11793.1"/>
    <property type="molecule type" value="Genomic_DNA"/>
</dbReference>
<protein>
    <recommendedName>
        <fullName evidence="4">Retrotransposon gag domain-containing protein</fullName>
    </recommendedName>
</protein>
<evidence type="ECO:0000313" key="2">
    <source>
        <dbReference type="EMBL" id="RIB11793.1"/>
    </source>
</evidence>
<evidence type="ECO:0000313" key="3">
    <source>
        <dbReference type="Proteomes" id="UP000266673"/>
    </source>
</evidence>
<organism evidence="2 3">
    <name type="scientific">Gigaspora rosea</name>
    <dbReference type="NCBI Taxonomy" id="44941"/>
    <lineage>
        <taxon>Eukaryota</taxon>
        <taxon>Fungi</taxon>
        <taxon>Fungi incertae sedis</taxon>
        <taxon>Mucoromycota</taxon>
        <taxon>Glomeromycotina</taxon>
        <taxon>Glomeromycetes</taxon>
        <taxon>Diversisporales</taxon>
        <taxon>Gigasporaceae</taxon>
        <taxon>Gigaspora</taxon>
    </lineage>
</organism>
<dbReference type="AlphaFoldDB" id="A0A397UW85"/>
<dbReference type="OrthoDB" id="2285352at2759"/>